<keyword evidence="2" id="KW-1185">Reference proteome</keyword>
<dbReference type="Gene3D" id="1.20.1250.20">
    <property type="entry name" value="MFS general substrate transporter like domains"/>
    <property type="match status" value="1"/>
</dbReference>
<dbReference type="Proteomes" id="UP000095283">
    <property type="component" value="Unplaced"/>
</dbReference>
<organism evidence="2 3">
    <name type="scientific">Heterorhabditis bacteriophora</name>
    <name type="common">Entomopathogenic nematode worm</name>
    <dbReference type="NCBI Taxonomy" id="37862"/>
    <lineage>
        <taxon>Eukaryota</taxon>
        <taxon>Metazoa</taxon>
        <taxon>Ecdysozoa</taxon>
        <taxon>Nematoda</taxon>
        <taxon>Chromadorea</taxon>
        <taxon>Rhabditida</taxon>
        <taxon>Rhabditina</taxon>
        <taxon>Rhabditomorpha</taxon>
        <taxon>Strongyloidea</taxon>
        <taxon>Heterorhabditidae</taxon>
        <taxon>Heterorhabditis</taxon>
    </lineage>
</organism>
<dbReference type="PANTHER" id="PTHR11360:SF238">
    <property type="entry name" value="SD10469P"/>
    <property type="match status" value="1"/>
</dbReference>
<sequence>MSARGGKVEVDRNAETVERDLEDVGIIKPLDGGYGWFVVFASFLANLVVDGIIFTAGDALLSLWKKDFNTSDTASALTISILSGSYLLVGPIASALANLYGCRTVVIAGTFLAFFGFICSTIAPEIFFLYISFGLVGGYLLSNRFCIRLFLNIYIIMKNYCCHNHMISNYKQ</sequence>
<evidence type="ECO:0000256" key="1">
    <source>
        <dbReference type="SAM" id="Phobius"/>
    </source>
</evidence>
<keyword evidence="1" id="KW-0472">Membrane</keyword>
<dbReference type="AlphaFoldDB" id="A0A1I7WIB0"/>
<feature type="transmembrane region" description="Helical" evidence="1">
    <location>
        <begin position="129"/>
        <end position="151"/>
    </location>
</feature>
<protein>
    <submittedName>
        <fullName evidence="3">MFS domain-containing protein</fullName>
    </submittedName>
</protein>
<accession>A0A1I7WIB0</accession>
<reference evidence="3" key="1">
    <citation type="submission" date="2016-11" db="UniProtKB">
        <authorList>
            <consortium name="WormBaseParasite"/>
        </authorList>
    </citation>
    <scope>IDENTIFICATION</scope>
</reference>
<keyword evidence="1" id="KW-0812">Transmembrane</keyword>
<keyword evidence="1" id="KW-1133">Transmembrane helix</keyword>
<dbReference type="GO" id="GO:0008028">
    <property type="term" value="F:monocarboxylic acid transmembrane transporter activity"/>
    <property type="evidence" value="ECO:0007669"/>
    <property type="project" value="TreeGrafter"/>
</dbReference>
<name>A0A1I7WIB0_HETBA</name>
<evidence type="ECO:0000313" key="3">
    <source>
        <dbReference type="WBParaSite" id="Hba_04701"/>
    </source>
</evidence>
<proteinExistence type="predicted"/>
<dbReference type="InterPro" id="IPR050327">
    <property type="entry name" value="Proton-linked_MCT"/>
</dbReference>
<dbReference type="SUPFAM" id="SSF103473">
    <property type="entry name" value="MFS general substrate transporter"/>
    <property type="match status" value="1"/>
</dbReference>
<feature type="transmembrane region" description="Helical" evidence="1">
    <location>
        <begin position="76"/>
        <end position="97"/>
    </location>
</feature>
<evidence type="ECO:0000313" key="2">
    <source>
        <dbReference type="Proteomes" id="UP000095283"/>
    </source>
</evidence>
<feature type="transmembrane region" description="Helical" evidence="1">
    <location>
        <begin position="104"/>
        <end position="123"/>
    </location>
</feature>
<dbReference type="WBParaSite" id="Hba_04701">
    <property type="protein sequence ID" value="Hba_04701"/>
    <property type="gene ID" value="Hba_04701"/>
</dbReference>
<feature type="transmembrane region" description="Helical" evidence="1">
    <location>
        <begin position="34"/>
        <end position="56"/>
    </location>
</feature>
<dbReference type="PANTHER" id="PTHR11360">
    <property type="entry name" value="MONOCARBOXYLATE TRANSPORTER"/>
    <property type="match status" value="1"/>
</dbReference>
<dbReference type="InterPro" id="IPR036259">
    <property type="entry name" value="MFS_trans_sf"/>
</dbReference>